<dbReference type="PANTHER" id="PTHR33798:SF5">
    <property type="entry name" value="FLAVIN REDUCTASE LIKE DOMAIN-CONTAINING PROTEIN"/>
    <property type="match status" value="1"/>
</dbReference>
<dbReference type="PANTHER" id="PTHR33798">
    <property type="entry name" value="FLAVOPROTEIN OXYGENASE"/>
    <property type="match status" value="1"/>
</dbReference>
<dbReference type="GO" id="GO:0016491">
    <property type="term" value="F:oxidoreductase activity"/>
    <property type="evidence" value="ECO:0007669"/>
    <property type="project" value="UniProtKB-KW"/>
</dbReference>
<sequence>MRNATLPKHGGRGEFVVNIATEEYIQQLAHSAAPLPYGVSEFDLTGLTPLPSRVVAPPRIAQASLQFECRTTQVIAVGVATLLIGEVVSISVRDDLLDERGRLDPSRLRAVGRMAGSTYTRTTDRFDLGDQAFFPSR</sequence>
<dbReference type="EC" id="1.5.1.-" evidence="6"/>
<protein>
    <submittedName>
        <fullName evidence="6">Flavin reductase family protein</fullName>
        <ecNumber evidence="6">1.5.1.-</ecNumber>
    </submittedName>
</protein>
<evidence type="ECO:0000313" key="6">
    <source>
        <dbReference type="EMBL" id="MFB9995454.1"/>
    </source>
</evidence>
<reference evidence="6 7" key="1">
    <citation type="submission" date="2024-09" db="EMBL/GenBank/DDBJ databases">
        <authorList>
            <person name="Sun Q."/>
            <person name="Mori K."/>
        </authorList>
    </citation>
    <scope>NUCLEOTIDE SEQUENCE [LARGE SCALE GENOMIC DNA]</scope>
    <source>
        <strain evidence="6 7">JCM 13503</strain>
    </source>
</reference>
<dbReference type="InterPro" id="IPR002563">
    <property type="entry name" value="Flavin_Rdtase-like_dom"/>
</dbReference>
<evidence type="ECO:0000256" key="1">
    <source>
        <dbReference type="ARBA" id="ARBA00001917"/>
    </source>
</evidence>
<comment type="similarity">
    <text evidence="4">Belongs to the flavoredoxin family.</text>
</comment>
<organism evidence="6 7">
    <name type="scientific">Deinococcus oregonensis</name>
    <dbReference type="NCBI Taxonomy" id="1805970"/>
    <lineage>
        <taxon>Bacteria</taxon>
        <taxon>Thermotogati</taxon>
        <taxon>Deinococcota</taxon>
        <taxon>Deinococci</taxon>
        <taxon>Deinococcales</taxon>
        <taxon>Deinococcaceae</taxon>
        <taxon>Deinococcus</taxon>
    </lineage>
</organism>
<dbReference type="Pfam" id="PF01613">
    <property type="entry name" value="Flavin_Reduct"/>
    <property type="match status" value="1"/>
</dbReference>
<dbReference type="RefSeq" id="WP_380017405.1">
    <property type="nucleotide sequence ID" value="NZ_JBHLYR010000091.1"/>
</dbReference>
<dbReference type="Gene3D" id="2.30.110.10">
    <property type="entry name" value="Electron Transport, Fmn-binding Protein, Chain A"/>
    <property type="match status" value="1"/>
</dbReference>
<proteinExistence type="inferred from homology"/>
<accession>A0ABV6B6R7</accession>
<dbReference type="SUPFAM" id="SSF50475">
    <property type="entry name" value="FMN-binding split barrel"/>
    <property type="match status" value="1"/>
</dbReference>
<evidence type="ECO:0000256" key="4">
    <source>
        <dbReference type="ARBA" id="ARBA00038054"/>
    </source>
</evidence>
<evidence type="ECO:0000256" key="3">
    <source>
        <dbReference type="ARBA" id="ARBA00022643"/>
    </source>
</evidence>
<keyword evidence="6" id="KW-0560">Oxidoreductase</keyword>
<gene>
    <name evidence="6" type="ORF">ACFFLM_26320</name>
</gene>
<keyword evidence="3" id="KW-0288">FMN</keyword>
<evidence type="ECO:0000256" key="2">
    <source>
        <dbReference type="ARBA" id="ARBA00022630"/>
    </source>
</evidence>
<comment type="cofactor">
    <cofactor evidence="1">
        <name>FMN</name>
        <dbReference type="ChEBI" id="CHEBI:58210"/>
    </cofactor>
</comment>
<dbReference type="EMBL" id="JBHLYR010000091">
    <property type="protein sequence ID" value="MFB9995454.1"/>
    <property type="molecule type" value="Genomic_DNA"/>
</dbReference>
<name>A0ABV6B6R7_9DEIO</name>
<evidence type="ECO:0000313" key="7">
    <source>
        <dbReference type="Proteomes" id="UP001589733"/>
    </source>
</evidence>
<comment type="caution">
    <text evidence="6">The sequence shown here is derived from an EMBL/GenBank/DDBJ whole genome shotgun (WGS) entry which is preliminary data.</text>
</comment>
<dbReference type="InterPro" id="IPR012349">
    <property type="entry name" value="Split_barrel_FMN-bd"/>
</dbReference>
<dbReference type="Proteomes" id="UP001589733">
    <property type="component" value="Unassembled WGS sequence"/>
</dbReference>
<keyword evidence="2" id="KW-0285">Flavoprotein</keyword>
<feature type="domain" description="Flavin reductase like" evidence="5">
    <location>
        <begin position="12"/>
        <end position="99"/>
    </location>
</feature>
<evidence type="ECO:0000259" key="5">
    <source>
        <dbReference type="Pfam" id="PF01613"/>
    </source>
</evidence>
<keyword evidence="7" id="KW-1185">Reference proteome</keyword>